<evidence type="ECO:0000256" key="3">
    <source>
        <dbReference type="ARBA" id="ARBA00023157"/>
    </source>
</evidence>
<dbReference type="EMBL" id="CT867998">
    <property type="protein sequence ID" value="CAK58819.1"/>
    <property type="molecule type" value="Genomic_DNA"/>
</dbReference>
<keyword evidence="5" id="KW-1185">Reference proteome</keyword>
<dbReference type="HOGENOM" id="CLU_2189049_0_0_1"/>
<evidence type="ECO:0000313" key="4">
    <source>
        <dbReference type="EMBL" id="CAK58819.1"/>
    </source>
</evidence>
<dbReference type="Pfam" id="PF13948">
    <property type="entry name" value="DUF4215"/>
    <property type="match status" value="1"/>
</dbReference>
<proteinExistence type="predicted"/>
<evidence type="ECO:0000256" key="1">
    <source>
        <dbReference type="ARBA" id="ARBA00022729"/>
    </source>
</evidence>
<dbReference type="NCBIfam" id="TIGR02232">
    <property type="entry name" value="myxo_disulf_rpt"/>
    <property type="match status" value="1"/>
</dbReference>
<reference evidence="4 5" key="1">
    <citation type="journal article" date="2006" name="Nature">
        <title>Global trends of whole-genome duplications revealed by the ciliate Paramecium tetraurelia.</title>
        <authorList>
            <consortium name="Genoscope"/>
            <person name="Aury J.-M."/>
            <person name="Jaillon O."/>
            <person name="Duret L."/>
            <person name="Noel B."/>
            <person name="Jubin C."/>
            <person name="Porcel B.M."/>
            <person name="Segurens B."/>
            <person name="Daubin V."/>
            <person name="Anthouard V."/>
            <person name="Aiach N."/>
            <person name="Arnaiz O."/>
            <person name="Billaut A."/>
            <person name="Beisson J."/>
            <person name="Blanc I."/>
            <person name="Bouhouche K."/>
            <person name="Camara F."/>
            <person name="Duharcourt S."/>
            <person name="Guigo R."/>
            <person name="Gogendeau D."/>
            <person name="Katinka M."/>
            <person name="Keller A.-M."/>
            <person name="Kissmehl R."/>
            <person name="Klotz C."/>
            <person name="Koll F."/>
            <person name="Le Moue A."/>
            <person name="Lepere C."/>
            <person name="Malinsky S."/>
            <person name="Nowacki M."/>
            <person name="Nowak J.K."/>
            <person name="Plattner H."/>
            <person name="Poulain J."/>
            <person name="Ruiz F."/>
            <person name="Serrano V."/>
            <person name="Zagulski M."/>
            <person name="Dessen P."/>
            <person name="Betermier M."/>
            <person name="Weissenbach J."/>
            <person name="Scarpelli C."/>
            <person name="Schachter V."/>
            <person name="Sperling L."/>
            <person name="Meyer E."/>
            <person name="Cohen J."/>
            <person name="Wincker P."/>
        </authorList>
    </citation>
    <scope>NUCLEOTIDE SEQUENCE [LARGE SCALE GENOMIC DNA]</scope>
    <source>
        <strain evidence="4 5">Stock d4-2</strain>
    </source>
</reference>
<dbReference type="Proteomes" id="UP000000600">
    <property type="component" value="Unassembled WGS sequence"/>
</dbReference>
<accession>A0BJV2</accession>
<dbReference type="RefSeq" id="XP_001426217.1">
    <property type="nucleotide sequence ID" value="XM_001426180.1"/>
</dbReference>
<evidence type="ECO:0000313" key="5">
    <source>
        <dbReference type="Proteomes" id="UP000000600"/>
    </source>
</evidence>
<dbReference type="InterPro" id="IPR011936">
    <property type="entry name" value="Myxo_disulph_rpt"/>
</dbReference>
<dbReference type="AlphaFoldDB" id="A0BJV2"/>
<sequence>MKCIPGWNLFNFKCVQCHVVDNCLFDQDHDSTQNEVICGDGITQDLEECDDGNSIPFDGCFECLYQFEYNFVECRDGVCILLSELKESMIFNCDFGFHLIDQNCQSICG</sequence>
<keyword evidence="2" id="KW-0677">Repeat</keyword>
<gene>
    <name evidence="4" type="ORF">GSPATT00029448001</name>
</gene>
<organism evidence="4 5">
    <name type="scientific">Paramecium tetraurelia</name>
    <dbReference type="NCBI Taxonomy" id="5888"/>
    <lineage>
        <taxon>Eukaryota</taxon>
        <taxon>Sar</taxon>
        <taxon>Alveolata</taxon>
        <taxon>Ciliophora</taxon>
        <taxon>Intramacronucleata</taxon>
        <taxon>Oligohymenophorea</taxon>
        <taxon>Peniculida</taxon>
        <taxon>Parameciidae</taxon>
        <taxon>Paramecium</taxon>
    </lineage>
</organism>
<protein>
    <submittedName>
        <fullName evidence="4">Uncharacterized protein</fullName>
    </submittedName>
</protein>
<dbReference type="GeneID" id="5012001"/>
<keyword evidence="1" id="KW-0732">Signal</keyword>
<dbReference type="OrthoDB" id="28293at2759"/>
<dbReference type="KEGG" id="ptm:GSPATT00029448001"/>
<keyword evidence="3" id="KW-1015">Disulfide bond</keyword>
<name>A0BJV2_PARTE</name>
<evidence type="ECO:0000256" key="2">
    <source>
        <dbReference type="ARBA" id="ARBA00022737"/>
    </source>
</evidence>
<dbReference type="InParanoid" id="A0BJV2"/>